<dbReference type="OrthoDB" id="9814760at2"/>
<reference evidence="2" key="1">
    <citation type="submission" date="2017-06" db="EMBL/GenBank/DDBJ databases">
        <title>Capnocytophaga spp. assemblies.</title>
        <authorList>
            <person name="Gulvik C.A."/>
        </authorList>
    </citation>
    <scope>NUCLEOTIDE SEQUENCE [LARGE SCALE GENOMIC DNA]</scope>
    <source>
        <strain evidence="2">H2177</strain>
    </source>
</reference>
<dbReference type="RefSeq" id="WP_095896856.1">
    <property type="nucleotide sequence ID" value="NZ_BOQF01000026.1"/>
</dbReference>
<proteinExistence type="predicted"/>
<dbReference type="EMBL" id="CP022387">
    <property type="protein sequence ID" value="ATA90314.1"/>
    <property type="molecule type" value="Genomic_DNA"/>
</dbReference>
<dbReference type="AlphaFoldDB" id="A0A250FYZ0"/>
<evidence type="ECO:0000313" key="1">
    <source>
        <dbReference type="EMBL" id="ATA90314.1"/>
    </source>
</evidence>
<dbReference type="Proteomes" id="UP000217348">
    <property type="component" value="Chromosome"/>
</dbReference>
<evidence type="ECO:0000313" key="2">
    <source>
        <dbReference type="Proteomes" id="UP000217348"/>
    </source>
</evidence>
<protein>
    <submittedName>
        <fullName evidence="1">Uncharacterized protein</fullName>
    </submittedName>
</protein>
<dbReference type="PROSITE" id="PS51257">
    <property type="entry name" value="PROKAR_LIPOPROTEIN"/>
    <property type="match status" value="1"/>
</dbReference>
<gene>
    <name evidence="1" type="ORF">CGC58_11580</name>
</gene>
<organism evidence="1 2">
    <name type="scientific">Capnocytophaga stomatis</name>
    <dbReference type="NCBI Taxonomy" id="1848904"/>
    <lineage>
        <taxon>Bacteria</taxon>
        <taxon>Pseudomonadati</taxon>
        <taxon>Bacteroidota</taxon>
        <taxon>Flavobacteriia</taxon>
        <taxon>Flavobacteriales</taxon>
        <taxon>Flavobacteriaceae</taxon>
        <taxon>Capnocytophaga</taxon>
    </lineage>
</organism>
<accession>A0A250FYZ0</accession>
<name>A0A250FYZ0_9FLAO</name>
<sequence>MKKYILIVVTLFLIGCSTGKQIWLSQSGNESVKILYSNYSFQQMSIYLRKKIKFKNPNIRFANVKLNYFIEGEQIDGMYAYPMDYGKDGNLYRIGSAKGEKLYEINILPLSEREIIYELYIPMDYLKFEGIYKSLEHYLSLGKPIVYEDGLTGEKYKSSNSFIYEEPFSEFKRKNPELLEFLTKGDSIELEVISPVKQKYKFKAEW</sequence>
<dbReference type="KEGG" id="csto:CGC58_11580"/>